<dbReference type="PANTHER" id="PTHR40448">
    <property type="entry name" value="TWO-COMPONENT SENSOR HISTIDINE KINASE"/>
    <property type="match status" value="1"/>
</dbReference>
<dbReference type="GO" id="GO:0042802">
    <property type="term" value="F:identical protein binding"/>
    <property type="evidence" value="ECO:0007669"/>
    <property type="project" value="TreeGrafter"/>
</dbReference>
<accession>A0A934WRY3</accession>
<evidence type="ECO:0000313" key="4">
    <source>
        <dbReference type="Proteomes" id="UP000633365"/>
    </source>
</evidence>
<dbReference type="RefSeq" id="WP_201427651.1">
    <property type="nucleotide sequence ID" value="NZ_JAEQMG010000087.1"/>
</dbReference>
<feature type="domain" description="Sensor histidine kinase NatK-like C-terminal" evidence="2">
    <location>
        <begin position="341"/>
        <end position="440"/>
    </location>
</feature>
<protein>
    <submittedName>
        <fullName evidence="3">GHKL domain-containing protein</fullName>
    </submittedName>
</protein>
<evidence type="ECO:0000256" key="1">
    <source>
        <dbReference type="SAM" id="Phobius"/>
    </source>
</evidence>
<dbReference type="SUPFAM" id="SSF55874">
    <property type="entry name" value="ATPase domain of HSP90 chaperone/DNA topoisomerase II/histidine kinase"/>
    <property type="match status" value="1"/>
</dbReference>
<evidence type="ECO:0000313" key="3">
    <source>
        <dbReference type="EMBL" id="MBK6088819.1"/>
    </source>
</evidence>
<gene>
    <name evidence="3" type="ORF">JKK62_09195</name>
</gene>
<proteinExistence type="predicted"/>
<dbReference type="Gene3D" id="3.30.565.10">
    <property type="entry name" value="Histidine kinase-like ATPase, C-terminal domain"/>
    <property type="match status" value="1"/>
</dbReference>
<dbReference type="Proteomes" id="UP000633365">
    <property type="component" value="Unassembled WGS sequence"/>
</dbReference>
<name>A0A934WRY3_9FIRM</name>
<keyword evidence="1" id="KW-0812">Transmembrane</keyword>
<feature type="transmembrane region" description="Helical" evidence="1">
    <location>
        <begin position="198"/>
        <end position="220"/>
    </location>
</feature>
<dbReference type="Pfam" id="PF14501">
    <property type="entry name" value="HATPase_c_5"/>
    <property type="match status" value="1"/>
</dbReference>
<evidence type="ECO:0000259" key="2">
    <source>
        <dbReference type="Pfam" id="PF14501"/>
    </source>
</evidence>
<dbReference type="AlphaFoldDB" id="A0A934WRY3"/>
<feature type="transmembrane region" description="Helical" evidence="1">
    <location>
        <begin position="167"/>
        <end position="192"/>
    </location>
</feature>
<dbReference type="InterPro" id="IPR032834">
    <property type="entry name" value="NatK-like_C"/>
</dbReference>
<feature type="transmembrane region" description="Helical" evidence="1">
    <location>
        <begin position="6"/>
        <end position="26"/>
    </location>
</feature>
<keyword evidence="4" id="KW-1185">Reference proteome</keyword>
<keyword evidence="1" id="KW-0472">Membrane</keyword>
<reference evidence="3" key="1">
    <citation type="submission" date="2021-01" db="EMBL/GenBank/DDBJ databases">
        <title>Genome public.</title>
        <authorList>
            <person name="Liu C."/>
            <person name="Sun Q."/>
        </authorList>
    </citation>
    <scope>NUCLEOTIDE SEQUENCE</scope>
    <source>
        <strain evidence="3">M6</strain>
    </source>
</reference>
<dbReference type="PANTHER" id="PTHR40448:SF1">
    <property type="entry name" value="TWO-COMPONENT SENSOR HISTIDINE KINASE"/>
    <property type="match status" value="1"/>
</dbReference>
<feature type="transmembrane region" description="Helical" evidence="1">
    <location>
        <begin position="94"/>
        <end position="116"/>
    </location>
</feature>
<feature type="transmembrane region" description="Helical" evidence="1">
    <location>
        <begin position="136"/>
        <end position="155"/>
    </location>
</feature>
<dbReference type="EMBL" id="JAEQMG010000087">
    <property type="protein sequence ID" value="MBK6088819.1"/>
    <property type="molecule type" value="Genomic_DNA"/>
</dbReference>
<organism evidence="3 4">
    <name type="scientific">Ruminococcus difficilis</name>
    <dbReference type="NCBI Taxonomy" id="2763069"/>
    <lineage>
        <taxon>Bacteria</taxon>
        <taxon>Bacillati</taxon>
        <taxon>Bacillota</taxon>
        <taxon>Clostridia</taxon>
        <taxon>Eubacteriales</taxon>
        <taxon>Oscillospiraceae</taxon>
        <taxon>Ruminococcus</taxon>
    </lineage>
</organism>
<sequence>MNVALAVEICVDFFQSFVDIAFLYLFFEKSGNKLKNALGFWSTVALSTAIEIFNTFNDMAEGHADFHLGLLLAAYLIRMLYVLFFLKGKLYLKLLMVLATAALYMLVDTALATLAFSNPDLADFIQFSSFNRYNLMIVENVVYTGVLAVILLTGKQKIRLRKVFDKITAIVITALVCLSLFAAELLFVSLSFNGSDSVILYTVIIILSLVVLSVLFWVLLFKISKANEVHTELLLGKQREELYKTSVAAANAQIEAIAEMKHDMKNSVMSVGSLIAGGEYEKARALCDSVNEKLTAAFTPAHTANPVLNAILNVETEKAATRAIDFSVDIQDDLSFVSDSDLISIIGNLCDNAIEYLSAIPESQRRMRLEIKVHRGYYCITCKNTILESVLETNPDLNSTKDDAAFHGKGIKLLKQTAEKYQGEFVCSEENDQFIISAIIRNSN</sequence>
<dbReference type="InterPro" id="IPR036890">
    <property type="entry name" value="HATPase_C_sf"/>
</dbReference>
<feature type="transmembrane region" description="Helical" evidence="1">
    <location>
        <begin position="68"/>
        <end position="87"/>
    </location>
</feature>
<feature type="transmembrane region" description="Helical" evidence="1">
    <location>
        <begin position="38"/>
        <end position="56"/>
    </location>
</feature>
<comment type="caution">
    <text evidence="3">The sequence shown here is derived from an EMBL/GenBank/DDBJ whole genome shotgun (WGS) entry which is preliminary data.</text>
</comment>
<keyword evidence="1" id="KW-1133">Transmembrane helix</keyword>